<feature type="region of interest" description="Disordered" evidence="7">
    <location>
        <begin position="1"/>
        <end position="20"/>
    </location>
</feature>
<evidence type="ECO:0000256" key="5">
    <source>
        <dbReference type="ARBA" id="ARBA00023251"/>
    </source>
</evidence>
<keyword evidence="2 6" id="KW-0812">Transmembrane</keyword>
<evidence type="ECO:0000256" key="3">
    <source>
        <dbReference type="ARBA" id="ARBA00022989"/>
    </source>
</evidence>
<dbReference type="EMBL" id="JAAXLA010000071">
    <property type="protein sequence ID" value="NMI01022.1"/>
    <property type="molecule type" value="Genomic_DNA"/>
</dbReference>
<keyword evidence="6" id="KW-1003">Cell membrane</keyword>
<feature type="transmembrane region" description="Helical" evidence="6">
    <location>
        <begin position="85"/>
        <end position="108"/>
    </location>
</feature>
<dbReference type="PANTHER" id="PTHR43229">
    <property type="entry name" value="NODULATION PROTEIN J"/>
    <property type="match status" value="1"/>
</dbReference>
<keyword evidence="5" id="KW-0046">Antibiotic resistance</keyword>
<evidence type="ECO:0000256" key="6">
    <source>
        <dbReference type="RuleBase" id="RU361157"/>
    </source>
</evidence>
<evidence type="ECO:0000256" key="2">
    <source>
        <dbReference type="ARBA" id="ARBA00022692"/>
    </source>
</evidence>
<dbReference type="RefSeq" id="WP_169384486.1">
    <property type="nucleotide sequence ID" value="NZ_JAAXLA010000071.1"/>
</dbReference>
<keyword evidence="10" id="KW-1185">Reference proteome</keyword>
<protein>
    <recommendedName>
        <fullName evidence="6">Transport permease protein</fullName>
    </recommendedName>
</protein>
<evidence type="ECO:0000256" key="1">
    <source>
        <dbReference type="ARBA" id="ARBA00004141"/>
    </source>
</evidence>
<dbReference type="PRINTS" id="PR00164">
    <property type="entry name" value="ABC2TRNSPORT"/>
</dbReference>
<evidence type="ECO:0000313" key="10">
    <source>
        <dbReference type="Proteomes" id="UP000820669"/>
    </source>
</evidence>
<dbReference type="PIRSF" id="PIRSF006648">
    <property type="entry name" value="DrrB"/>
    <property type="match status" value="1"/>
</dbReference>
<keyword evidence="3 6" id="KW-1133">Transmembrane helix</keyword>
<accession>A0ABX1SHI2</accession>
<dbReference type="InterPro" id="IPR000412">
    <property type="entry name" value="ABC_2_transport"/>
</dbReference>
<comment type="caution">
    <text evidence="9">The sequence shown here is derived from an EMBL/GenBank/DDBJ whole genome shotgun (WGS) entry which is preliminary data.</text>
</comment>
<dbReference type="InterPro" id="IPR013525">
    <property type="entry name" value="ABC2_TM"/>
</dbReference>
<keyword evidence="4 6" id="KW-0472">Membrane</keyword>
<sequence length="295" mass="31373">MTSNPVAPRTRTGPAAPFAVPPDRPGPVLELRGVHVVWERELIRFLRNRLRIVTSLVQPILFLFVLGTGLSRLGPATGGYDYRTFVFPGIVAMTVMFTAIFSAVSIVWDREFGFLREMLVAPVSRTSLVVGKILGGATVATLQGLLILAFAGAVGIPYSPALLAVLVGLMLLAALVITAIGVLIASGIHQMEAFQAVLQFVAMPMFFLSGAMFPLTGLPAWLHGLTVLDPLTYVVDPMRRAVLAAIGTPPALMARLAPGVSWGDWIVPTGVEMALLVALAVLAAAVAVRRFGHTD</sequence>
<comment type="subcellular location">
    <subcellularLocation>
        <location evidence="6">Cell membrane</location>
        <topology evidence="6">Multi-pass membrane protein</topology>
    </subcellularLocation>
    <subcellularLocation>
        <location evidence="1">Membrane</location>
        <topology evidence="1">Multi-pass membrane protein</topology>
    </subcellularLocation>
</comment>
<dbReference type="InterPro" id="IPR051784">
    <property type="entry name" value="Nod_factor_ABC_transporter"/>
</dbReference>
<keyword evidence="6" id="KW-0813">Transport</keyword>
<feature type="transmembrane region" description="Helical" evidence="6">
    <location>
        <begin position="50"/>
        <end position="73"/>
    </location>
</feature>
<evidence type="ECO:0000256" key="4">
    <source>
        <dbReference type="ARBA" id="ARBA00023136"/>
    </source>
</evidence>
<organism evidence="9 10">
    <name type="scientific">Pseudonocardia acidicola</name>
    <dbReference type="NCBI Taxonomy" id="2724939"/>
    <lineage>
        <taxon>Bacteria</taxon>
        <taxon>Bacillati</taxon>
        <taxon>Actinomycetota</taxon>
        <taxon>Actinomycetes</taxon>
        <taxon>Pseudonocardiales</taxon>
        <taxon>Pseudonocardiaceae</taxon>
        <taxon>Pseudonocardia</taxon>
    </lineage>
</organism>
<evidence type="ECO:0000313" key="9">
    <source>
        <dbReference type="EMBL" id="NMI01022.1"/>
    </source>
</evidence>
<gene>
    <name evidence="9" type="ORF">HF526_27510</name>
</gene>
<reference evidence="9 10" key="1">
    <citation type="submission" date="2020-04" db="EMBL/GenBank/DDBJ databases">
        <authorList>
            <person name="Klaysubun C."/>
            <person name="Duangmal K."/>
            <person name="Lipun K."/>
        </authorList>
    </citation>
    <scope>NUCLEOTIDE SEQUENCE [LARGE SCALE GENOMIC DNA]</scope>
    <source>
        <strain evidence="9 10">K10HN5</strain>
    </source>
</reference>
<feature type="transmembrane region" description="Helical" evidence="6">
    <location>
        <begin position="265"/>
        <end position="288"/>
    </location>
</feature>
<feature type="domain" description="ABC transmembrane type-2" evidence="8">
    <location>
        <begin position="50"/>
        <end position="294"/>
    </location>
</feature>
<evidence type="ECO:0000259" key="8">
    <source>
        <dbReference type="PROSITE" id="PS51012"/>
    </source>
</evidence>
<evidence type="ECO:0000256" key="7">
    <source>
        <dbReference type="SAM" id="MobiDB-lite"/>
    </source>
</evidence>
<feature type="transmembrane region" description="Helical" evidence="6">
    <location>
        <begin position="162"/>
        <end position="185"/>
    </location>
</feature>
<name>A0ABX1SHI2_9PSEU</name>
<feature type="transmembrane region" description="Helical" evidence="6">
    <location>
        <begin position="129"/>
        <end position="156"/>
    </location>
</feature>
<dbReference type="Pfam" id="PF01061">
    <property type="entry name" value="ABC2_membrane"/>
    <property type="match status" value="1"/>
</dbReference>
<dbReference type="Proteomes" id="UP000820669">
    <property type="component" value="Unassembled WGS sequence"/>
</dbReference>
<proteinExistence type="inferred from homology"/>
<dbReference type="InterPro" id="IPR047817">
    <property type="entry name" value="ABC2_TM_bact-type"/>
</dbReference>
<feature type="transmembrane region" description="Helical" evidence="6">
    <location>
        <begin position="197"/>
        <end position="222"/>
    </location>
</feature>
<comment type="similarity">
    <text evidence="6">Belongs to the ABC-2 integral membrane protein family.</text>
</comment>
<dbReference type="PANTHER" id="PTHR43229:SF2">
    <property type="entry name" value="NODULATION PROTEIN J"/>
    <property type="match status" value="1"/>
</dbReference>
<dbReference type="PROSITE" id="PS51012">
    <property type="entry name" value="ABC_TM2"/>
    <property type="match status" value="1"/>
</dbReference>